<accession>A0A174U813</accession>
<protein>
    <submittedName>
        <fullName evidence="1">Uncharacterized protein</fullName>
    </submittedName>
</protein>
<dbReference type="RefSeq" id="WP_024731224.1">
    <property type="nucleotide sequence ID" value="NZ_CABIWA010000024.1"/>
</dbReference>
<organism evidence="1 2">
    <name type="scientific">Anaerotruncus colihominis</name>
    <dbReference type="NCBI Taxonomy" id="169435"/>
    <lineage>
        <taxon>Bacteria</taxon>
        <taxon>Bacillati</taxon>
        <taxon>Bacillota</taxon>
        <taxon>Clostridia</taxon>
        <taxon>Eubacteriales</taxon>
        <taxon>Oscillospiraceae</taxon>
        <taxon>Anaerotruncus</taxon>
    </lineage>
</organism>
<evidence type="ECO:0000313" key="1">
    <source>
        <dbReference type="EMBL" id="CUQ18724.1"/>
    </source>
</evidence>
<proteinExistence type="predicted"/>
<gene>
    <name evidence="1" type="ORF">ERS852551_03463</name>
</gene>
<dbReference type="AlphaFoldDB" id="A0A174U813"/>
<name>A0A174U813_9FIRM</name>
<evidence type="ECO:0000313" key="2">
    <source>
        <dbReference type="Proteomes" id="UP000095765"/>
    </source>
</evidence>
<dbReference type="Proteomes" id="UP000095765">
    <property type="component" value="Unassembled WGS sequence"/>
</dbReference>
<dbReference type="GeneID" id="72463506"/>
<reference evidence="1 2" key="1">
    <citation type="submission" date="2015-09" db="EMBL/GenBank/DDBJ databases">
        <authorList>
            <consortium name="Pathogen Informatics"/>
        </authorList>
    </citation>
    <scope>NUCLEOTIDE SEQUENCE [LARGE SCALE GENOMIC DNA]</scope>
    <source>
        <strain evidence="1 2">2789STDY5834939</strain>
    </source>
</reference>
<sequence>MNIIKTQRFTQRTPAGASLILDNPQNDVEAAAQIQEKFRAALNLLADFEDLGFTPQEMKTDVKEVCAILHKFPVCTADILTIAEFCAETALRNDSLRRFLQFTLKVYHERV</sequence>
<dbReference type="EMBL" id="CZBE01000034">
    <property type="protein sequence ID" value="CUQ18724.1"/>
    <property type="molecule type" value="Genomic_DNA"/>
</dbReference>